<feature type="domain" description="Metallo-beta-lactamase" evidence="2">
    <location>
        <begin position="28"/>
        <end position="218"/>
    </location>
</feature>
<protein>
    <submittedName>
        <fullName evidence="3">Beta-lactamase domain protein</fullName>
    </submittedName>
</protein>
<proteinExistence type="inferred from homology"/>
<dbReference type="CDD" id="cd07726">
    <property type="entry name" value="ST1585-like_MBL-fold"/>
    <property type="match status" value="1"/>
</dbReference>
<dbReference type="InterPro" id="IPR037482">
    <property type="entry name" value="ST1585_MBL-fold"/>
</dbReference>
<dbReference type="PANTHER" id="PTHR42951:SF4">
    <property type="entry name" value="ACYL-COENZYME A THIOESTERASE MBLAC2"/>
    <property type="match status" value="1"/>
</dbReference>
<dbReference type="PANTHER" id="PTHR42951">
    <property type="entry name" value="METALLO-BETA-LACTAMASE DOMAIN-CONTAINING"/>
    <property type="match status" value="1"/>
</dbReference>
<dbReference type="GO" id="GO:0017001">
    <property type="term" value="P:antibiotic catabolic process"/>
    <property type="evidence" value="ECO:0007669"/>
    <property type="project" value="UniProtKB-ARBA"/>
</dbReference>
<dbReference type="SMART" id="SM00849">
    <property type="entry name" value="Lactamase_B"/>
    <property type="match status" value="1"/>
</dbReference>
<evidence type="ECO:0000313" key="3">
    <source>
        <dbReference type="EMBL" id="ABW66834.1"/>
    </source>
</evidence>
<sequence length="307" mass="33665">MKTYAIRQPRPEVYRIALAPPMEGFDNFITAWVYRGKKTLLVDTGPSVTADALLSALAEIRCRPDAILLTHIHIDHAGGIGRVSNAFPGTPVICHEKAIPHLVNPEKLWQSTRQTLGAMAEAYGPIDPVPETRLMNATELSCGLCRPVMTPGHAPHHISYLTPDNTLFAGEAGGVNLDLGDGHICLRPATPPRFDLKITVASMDRLIDTAPAVICYGHNSLRTNAVELLCRHRQQLFSWQALIGNEMEKGETGTLLSRCADRLLKEDTLLAGLSQVGPAVFQREQFFIKNSLAGFIGYLNDLRSLAR</sequence>
<evidence type="ECO:0000313" key="4">
    <source>
        <dbReference type="Proteomes" id="UP000008561"/>
    </source>
</evidence>
<evidence type="ECO:0000259" key="2">
    <source>
        <dbReference type="SMART" id="SM00849"/>
    </source>
</evidence>
<dbReference type="InterPro" id="IPR050855">
    <property type="entry name" value="NDM-1-like"/>
</dbReference>
<reference evidence="3 4" key="1">
    <citation type="submission" date="2007-10" db="EMBL/GenBank/DDBJ databases">
        <title>Complete sequence of Desulfococcus oleovorans Hxd3.</title>
        <authorList>
            <consortium name="US DOE Joint Genome Institute"/>
            <person name="Copeland A."/>
            <person name="Lucas S."/>
            <person name="Lapidus A."/>
            <person name="Barry K."/>
            <person name="Glavina del Rio T."/>
            <person name="Dalin E."/>
            <person name="Tice H."/>
            <person name="Pitluck S."/>
            <person name="Kiss H."/>
            <person name="Brettin T."/>
            <person name="Bruce D."/>
            <person name="Detter J.C."/>
            <person name="Han C."/>
            <person name="Schmutz J."/>
            <person name="Larimer F."/>
            <person name="Land M."/>
            <person name="Hauser L."/>
            <person name="Kyrpides N."/>
            <person name="Kim E."/>
            <person name="Wawrik B."/>
            <person name="Richardson P."/>
        </authorList>
    </citation>
    <scope>NUCLEOTIDE SEQUENCE [LARGE SCALE GENOMIC DNA]</scope>
    <source>
        <strain evidence="4">DSM 6200 / JCM 39069 / Hxd3</strain>
    </source>
</reference>
<dbReference type="RefSeq" id="WP_012174452.1">
    <property type="nucleotide sequence ID" value="NC_009943.1"/>
</dbReference>
<evidence type="ECO:0000256" key="1">
    <source>
        <dbReference type="ARBA" id="ARBA00005250"/>
    </source>
</evidence>
<dbReference type="InterPro" id="IPR001279">
    <property type="entry name" value="Metallo-B-lactamas"/>
</dbReference>
<dbReference type="AlphaFoldDB" id="A8ZWX8"/>
<name>A8ZWX8_DESOH</name>
<dbReference type="eggNOG" id="COG0491">
    <property type="taxonomic scope" value="Bacteria"/>
</dbReference>
<dbReference type="Proteomes" id="UP000008561">
    <property type="component" value="Chromosome"/>
</dbReference>
<gene>
    <name evidence="3" type="ordered locus">Dole_1024</name>
</gene>
<dbReference type="EMBL" id="CP000859">
    <property type="protein sequence ID" value="ABW66834.1"/>
    <property type="molecule type" value="Genomic_DNA"/>
</dbReference>
<dbReference type="KEGG" id="dol:Dole_1024"/>
<dbReference type="OrthoDB" id="5443440at2"/>
<organism evidence="3 4">
    <name type="scientific">Desulfosudis oleivorans (strain DSM 6200 / JCM 39069 / Hxd3)</name>
    <name type="common">Desulfococcus oleovorans</name>
    <dbReference type="NCBI Taxonomy" id="96561"/>
    <lineage>
        <taxon>Bacteria</taxon>
        <taxon>Pseudomonadati</taxon>
        <taxon>Thermodesulfobacteriota</taxon>
        <taxon>Desulfobacteria</taxon>
        <taxon>Desulfobacterales</taxon>
        <taxon>Desulfosudaceae</taxon>
        <taxon>Desulfosudis</taxon>
    </lineage>
</organism>
<dbReference type="InterPro" id="IPR036866">
    <property type="entry name" value="RibonucZ/Hydroxyglut_hydro"/>
</dbReference>
<comment type="similarity">
    <text evidence="1">Belongs to the metallo-beta-lactamase superfamily. Class-B beta-lactamase family.</text>
</comment>
<dbReference type="HOGENOM" id="CLU_061385_0_0_7"/>
<dbReference type="SUPFAM" id="SSF56281">
    <property type="entry name" value="Metallo-hydrolase/oxidoreductase"/>
    <property type="match status" value="1"/>
</dbReference>
<dbReference type="STRING" id="96561.Dole_1024"/>
<accession>A8ZWX8</accession>
<keyword evidence="4" id="KW-1185">Reference proteome</keyword>
<dbReference type="Gene3D" id="3.60.15.10">
    <property type="entry name" value="Ribonuclease Z/Hydroxyacylglutathione hydrolase-like"/>
    <property type="match status" value="1"/>
</dbReference>
<dbReference type="Pfam" id="PF00753">
    <property type="entry name" value="Lactamase_B"/>
    <property type="match status" value="1"/>
</dbReference>